<dbReference type="GO" id="GO:0006370">
    <property type="term" value="P:7-methylguanosine mRNA capping"/>
    <property type="evidence" value="ECO:0007669"/>
    <property type="project" value="TreeGrafter"/>
</dbReference>
<dbReference type="GO" id="GO:0004721">
    <property type="term" value="F:phosphoprotein phosphatase activity"/>
    <property type="evidence" value="ECO:0007669"/>
    <property type="project" value="UniProtKB-KW"/>
</dbReference>
<dbReference type="GO" id="GO:0004484">
    <property type="term" value="F:mRNA guanylyltransferase activity"/>
    <property type="evidence" value="ECO:0007669"/>
    <property type="project" value="TreeGrafter"/>
</dbReference>
<reference evidence="5 6" key="1">
    <citation type="submission" date="2019-04" db="EMBL/GenBank/DDBJ databases">
        <title>Comparative genomics and transcriptomics to analyze fruiting body development in filamentous ascomycetes.</title>
        <authorList>
            <consortium name="DOE Joint Genome Institute"/>
            <person name="Lutkenhaus R."/>
            <person name="Traeger S."/>
            <person name="Breuer J."/>
            <person name="Kuo A."/>
            <person name="Lipzen A."/>
            <person name="Pangilinan J."/>
            <person name="Dilworth D."/>
            <person name="Sandor L."/>
            <person name="Poggeler S."/>
            <person name="Barry K."/>
            <person name="Grigoriev I.V."/>
            <person name="Nowrousian M."/>
        </authorList>
    </citation>
    <scope>NUCLEOTIDE SEQUENCE [LARGE SCALE GENOMIC DNA]</scope>
    <source>
        <strain evidence="5 6">CBS 389.68</strain>
    </source>
</reference>
<name>A0A4V3SHY3_9PEZI</name>
<evidence type="ECO:0000259" key="4">
    <source>
        <dbReference type="PROSITE" id="PS50056"/>
    </source>
</evidence>
<dbReference type="InParanoid" id="A0A4V3SHY3"/>
<dbReference type="CDD" id="cd14502">
    <property type="entry name" value="RNA_5'-triphosphatase"/>
    <property type="match status" value="1"/>
</dbReference>
<dbReference type="Proteomes" id="UP000298138">
    <property type="component" value="Unassembled WGS sequence"/>
</dbReference>
<dbReference type="PANTHER" id="PTHR10367">
    <property type="entry name" value="MRNA-CAPPING ENZYME"/>
    <property type="match status" value="1"/>
</dbReference>
<dbReference type="Gene3D" id="3.40.50.1820">
    <property type="entry name" value="alpha/beta hydrolase"/>
    <property type="match status" value="1"/>
</dbReference>
<dbReference type="EMBL" id="ML220147">
    <property type="protein sequence ID" value="TGZ77944.1"/>
    <property type="molecule type" value="Genomic_DNA"/>
</dbReference>
<sequence length="651" mass="72200">MSADVPLPADIRHEGSSSVLSALLTAITPPIDAAARALESKYPNLSWLPENRHREIIAAAAVCSAIPMWLCCRSVSKKWRRKSGRGEKDADSASCRTSASSDALATEPTLLRRHSRTISVTTDHFTYPAVRVFYRSHPKADVLPPKLPLIVFVHGLGGQIQQFQYLLDYFIHISHVLAIDLPGCGGSEFAPKVWSAYTTQSLCEVIYKVVEEFREENQQVILVGHSMGCALSATLITKGGLMESIAAGFVAISPKAILTEKEAKQAASISSLPEFMFDLFRMLDRRGGTKSKSVSRFVGKNAPESVKRLQLRFNEGSRTPVWLRMVNGIQLPTREQWTSIRAPILLLGAIEDKVTTMWDLDEIHSWFDPSKNPLRPASSSIISSSTSSDDGSELSSGPPTTSIKKCIVPGAGHALIYEAHQVVCGLIGEFLSKHVDEILSLGWQLSYLKEDKWMLKNLKKWESIQAVSPRIIGRIKDPKTGLKVEKATPFRAMKTLRQNDQNGHNPIDFSQNYGDVGHVIDISHEQPPYDPETFGSDIVYHKYATVSKIPPTKNEVRGFITLIDSILSSNPSNPSSPTTHQTHNLIAVHCHYGFNRTGFLLCCYMIERLGFSVPEAIAAFKEARPPGIRHPHFVSEMFERYCVGLLRAPTF</sequence>
<accession>A0A4V3SHY3</accession>
<dbReference type="InterPro" id="IPR020422">
    <property type="entry name" value="TYR_PHOSPHATASE_DUAL_dom"/>
</dbReference>
<feature type="compositionally biased region" description="Low complexity" evidence="3">
    <location>
        <begin position="378"/>
        <end position="397"/>
    </location>
</feature>
<dbReference type="InterPro" id="IPR029058">
    <property type="entry name" value="AB_hydrolase_fold"/>
</dbReference>
<dbReference type="Pfam" id="PF12697">
    <property type="entry name" value="Abhydrolase_6"/>
    <property type="match status" value="1"/>
</dbReference>
<evidence type="ECO:0000256" key="3">
    <source>
        <dbReference type="SAM" id="MobiDB-lite"/>
    </source>
</evidence>
<dbReference type="SUPFAM" id="SSF52799">
    <property type="entry name" value="(Phosphotyrosine protein) phosphatases II"/>
    <property type="match status" value="1"/>
</dbReference>
<dbReference type="Pfam" id="PF00782">
    <property type="entry name" value="DSPc"/>
    <property type="match status" value="1"/>
</dbReference>
<gene>
    <name evidence="5" type="ORF">EX30DRAFT_173692</name>
</gene>
<evidence type="ECO:0000256" key="1">
    <source>
        <dbReference type="ARBA" id="ARBA00022801"/>
    </source>
</evidence>
<keyword evidence="1 5" id="KW-0378">Hydrolase</keyword>
<dbReference type="SMART" id="SM00195">
    <property type="entry name" value="DSPc"/>
    <property type="match status" value="1"/>
</dbReference>
<dbReference type="SUPFAM" id="SSF53474">
    <property type="entry name" value="alpha/beta-Hydrolases"/>
    <property type="match status" value="1"/>
</dbReference>
<dbReference type="PANTHER" id="PTHR10367:SF25">
    <property type="entry name" value="DUAL SPECIFICITY PHOSPHATASE CATALYTIC DOMAIN PROTEIN (AFU_ORTHOLOGUE AFUA_1G03540)"/>
    <property type="match status" value="1"/>
</dbReference>
<dbReference type="InterPro" id="IPR016130">
    <property type="entry name" value="Tyr_Pase_AS"/>
</dbReference>
<keyword evidence="2" id="KW-0904">Protein phosphatase</keyword>
<dbReference type="InterPro" id="IPR029021">
    <property type="entry name" value="Prot-tyrosine_phosphatase-like"/>
</dbReference>
<keyword evidence="6" id="KW-1185">Reference proteome</keyword>
<feature type="region of interest" description="Disordered" evidence="3">
    <location>
        <begin position="378"/>
        <end position="400"/>
    </location>
</feature>
<dbReference type="InterPro" id="IPR000340">
    <property type="entry name" value="Dual-sp_phosphatase_cat-dom"/>
</dbReference>
<dbReference type="PROSITE" id="PS00383">
    <property type="entry name" value="TYR_PHOSPHATASE_1"/>
    <property type="match status" value="1"/>
</dbReference>
<dbReference type="STRING" id="341454.A0A4V3SHY3"/>
<evidence type="ECO:0000313" key="5">
    <source>
        <dbReference type="EMBL" id="TGZ77944.1"/>
    </source>
</evidence>
<dbReference type="OrthoDB" id="428974at2759"/>
<protein>
    <submittedName>
        <fullName evidence="5">Alpha/beta-hydrolase</fullName>
    </submittedName>
</protein>
<evidence type="ECO:0000313" key="6">
    <source>
        <dbReference type="Proteomes" id="UP000298138"/>
    </source>
</evidence>
<evidence type="ECO:0000256" key="2">
    <source>
        <dbReference type="ARBA" id="ARBA00022912"/>
    </source>
</evidence>
<organism evidence="5 6">
    <name type="scientific">Ascodesmis nigricans</name>
    <dbReference type="NCBI Taxonomy" id="341454"/>
    <lineage>
        <taxon>Eukaryota</taxon>
        <taxon>Fungi</taxon>
        <taxon>Dikarya</taxon>
        <taxon>Ascomycota</taxon>
        <taxon>Pezizomycotina</taxon>
        <taxon>Pezizomycetes</taxon>
        <taxon>Pezizales</taxon>
        <taxon>Ascodesmidaceae</taxon>
        <taxon>Ascodesmis</taxon>
    </lineage>
</organism>
<dbReference type="AlphaFoldDB" id="A0A4V3SHY3"/>
<proteinExistence type="predicted"/>
<dbReference type="Gene3D" id="3.90.190.10">
    <property type="entry name" value="Protein tyrosine phosphatase superfamily"/>
    <property type="match status" value="1"/>
</dbReference>
<dbReference type="FunFam" id="3.90.190.10:FF:000090">
    <property type="entry name" value="Dual specificity phosphatase catalytic domain protein"/>
    <property type="match status" value="1"/>
</dbReference>
<dbReference type="InterPro" id="IPR051029">
    <property type="entry name" value="mRNA_Capping_Enz/RNA_Phosphat"/>
</dbReference>
<feature type="domain" description="Tyrosine specific protein phosphatases" evidence="4">
    <location>
        <begin position="557"/>
        <end position="625"/>
    </location>
</feature>
<dbReference type="InterPro" id="IPR000387">
    <property type="entry name" value="Tyr_Pase_dom"/>
</dbReference>
<dbReference type="PROSITE" id="PS50056">
    <property type="entry name" value="TYR_PHOSPHATASE_2"/>
    <property type="match status" value="1"/>
</dbReference>
<dbReference type="InterPro" id="IPR000073">
    <property type="entry name" value="AB_hydrolase_1"/>
</dbReference>